<accession>A0A8H7V1A4</accession>
<dbReference type="AlphaFoldDB" id="A0A8H7V1A4"/>
<evidence type="ECO:0000256" key="1">
    <source>
        <dbReference type="SAM" id="MobiDB-lite"/>
    </source>
</evidence>
<sequence length="371" mass="42341">MALSQFMTNFGNIERGNREFIEQEINKAKDKRKTRAITTEDIEPIPIQKISLANLTRDQKRNLFDSERIQTYESVSEKEKNSLKKGKVPLVENPPKTAITDFVKLDIVADHDPATATEIMPLDDAEVDDVLDTPRKRIQVLVAVIRNAIFKHHIETVTEDIIREVCADITAEELETCFLIFLRSSGYNKVAISVCPLTMLGRLNALAIDAPSPLSLFCFPKLKKDITKLDIYDFGDRKIISKEVATEDKNAIFGSFFNIQQIQAFAGSYVPLSGILKRLPISDASNNVKPKKPKGATQPTRDSADDLNSLLLENQLYLPKKERKDAEDQNLLYNQIEDEKQRRRLLNKDISHTKSELQKRRQELRQIKTFQ</sequence>
<keyword evidence="3" id="KW-1185">Reference proteome</keyword>
<evidence type="ECO:0000313" key="2">
    <source>
        <dbReference type="EMBL" id="KAG2206421.1"/>
    </source>
</evidence>
<name>A0A8H7V1A4_9FUNG</name>
<evidence type="ECO:0000313" key="3">
    <source>
        <dbReference type="Proteomes" id="UP000650833"/>
    </source>
</evidence>
<comment type="caution">
    <text evidence="2">The sequence shown here is derived from an EMBL/GenBank/DDBJ whole genome shotgun (WGS) entry which is preliminary data.</text>
</comment>
<feature type="region of interest" description="Disordered" evidence="1">
    <location>
        <begin position="349"/>
        <end position="371"/>
    </location>
</feature>
<organism evidence="2 3">
    <name type="scientific">Mucor plumbeus</name>
    <dbReference type="NCBI Taxonomy" id="97098"/>
    <lineage>
        <taxon>Eukaryota</taxon>
        <taxon>Fungi</taxon>
        <taxon>Fungi incertae sedis</taxon>
        <taxon>Mucoromycota</taxon>
        <taxon>Mucoromycotina</taxon>
        <taxon>Mucoromycetes</taxon>
        <taxon>Mucorales</taxon>
        <taxon>Mucorineae</taxon>
        <taxon>Mucoraceae</taxon>
        <taxon>Mucor</taxon>
    </lineage>
</organism>
<reference evidence="2" key="1">
    <citation type="submission" date="2020-12" db="EMBL/GenBank/DDBJ databases">
        <title>Metabolic potential, ecology and presence of endohyphal bacteria is reflected in genomic diversity of Mucoromycotina.</title>
        <authorList>
            <person name="Muszewska A."/>
            <person name="Okrasinska A."/>
            <person name="Steczkiewicz K."/>
            <person name="Drgas O."/>
            <person name="Orlowska M."/>
            <person name="Perlinska-Lenart U."/>
            <person name="Aleksandrzak-Piekarczyk T."/>
            <person name="Szatraj K."/>
            <person name="Zielenkiewicz U."/>
            <person name="Pilsyk S."/>
            <person name="Malc E."/>
            <person name="Mieczkowski P."/>
            <person name="Kruszewska J.S."/>
            <person name="Biernat P."/>
            <person name="Pawlowska J."/>
        </authorList>
    </citation>
    <scope>NUCLEOTIDE SEQUENCE</scope>
    <source>
        <strain evidence="2">CBS 226.32</strain>
    </source>
</reference>
<dbReference type="OrthoDB" id="2289268at2759"/>
<protein>
    <submittedName>
        <fullName evidence="2">Uncharacterized protein</fullName>
    </submittedName>
</protein>
<proteinExistence type="predicted"/>
<gene>
    <name evidence="2" type="ORF">INT46_002899</name>
</gene>
<dbReference type="Proteomes" id="UP000650833">
    <property type="component" value="Unassembled WGS sequence"/>
</dbReference>
<dbReference type="EMBL" id="JAEPRC010000150">
    <property type="protein sequence ID" value="KAG2206421.1"/>
    <property type="molecule type" value="Genomic_DNA"/>
</dbReference>